<comment type="caution">
    <text evidence="2">The sequence shown here is derived from an EMBL/GenBank/DDBJ whole genome shotgun (WGS) entry which is preliminary data.</text>
</comment>
<reference evidence="2 3" key="1">
    <citation type="submission" date="2020-02" db="EMBL/GenBank/DDBJ databases">
        <authorList>
            <person name="Dziuba M."/>
            <person name="Kuznetsov B."/>
            <person name="Mardanov A."/>
            <person name="Ravin N."/>
            <person name="Grouzdev D."/>
        </authorList>
    </citation>
    <scope>NUCLEOTIDE SEQUENCE [LARGE SCALE GENOMIC DNA]</scope>
    <source>
        <strain evidence="2 3">SpK</strain>
    </source>
</reference>
<dbReference type="EMBL" id="JAAIYP010000042">
    <property type="protein sequence ID" value="NFV81676.1"/>
    <property type="molecule type" value="Genomic_DNA"/>
</dbReference>
<dbReference type="PANTHER" id="PTHR36456">
    <property type="entry name" value="UPF0232 PROTEIN SCO3875"/>
    <property type="match status" value="1"/>
</dbReference>
<feature type="compositionally biased region" description="Acidic residues" evidence="1">
    <location>
        <begin position="357"/>
        <end position="374"/>
    </location>
</feature>
<protein>
    <submittedName>
        <fullName evidence="2">DUF721 domain-containing protein</fullName>
    </submittedName>
</protein>
<evidence type="ECO:0000313" key="3">
    <source>
        <dbReference type="Proteomes" id="UP000480684"/>
    </source>
</evidence>
<gene>
    <name evidence="2" type="ORF">G4223_16320</name>
</gene>
<evidence type="ECO:0000256" key="1">
    <source>
        <dbReference type="SAM" id="MobiDB-lite"/>
    </source>
</evidence>
<evidence type="ECO:0000313" key="2">
    <source>
        <dbReference type="EMBL" id="NFV81676.1"/>
    </source>
</evidence>
<organism evidence="2 3">
    <name type="scientific">Magnetospirillum aberrantis SpK</name>
    <dbReference type="NCBI Taxonomy" id="908842"/>
    <lineage>
        <taxon>Bacteria</taxon>
        <taxon>Pseudomonadati</taxon>
        <taxon>Pseudomonadota</taxon>
        <taxon>Alphaproteobacteria</taxon>
        <taxon>Rhodospirillales</taxon>
        <taxon>Rhodospirillaceae</taxon>
        <taxon>Magnetospirillum</taxon>
    </lineage>
</organism>
<dbReference type="InterPro" id="IPR007922">
    <property type="entry name" value="DciA-like"/>
</dbReference>
<feature type="compositionally biased region" description="Pro residues" evidence="1">
    <location>
        <begin position="166"/>
        <end position="180"/>
    </location>
</feature>
<feature type="region of interest" description="Disordered" evidence="1">
    <location>
        <begin position="1"/>
        <end position="20"/>
    </location>
</feature>
<sequence>MARRPASDRQPSSLRPVTTQTDRLIRRLGGRRGFVSAQILTQWPVIVGAALARNTMPARIVFPRAPGGGWERSNGILHLKVAASAWAPEVQHLAPLIIKNVNTFFGYNAVAELRIKIGPLPQRFTPPPPRPPTAEDVARVAETVERVADPGLREALAALGRAIATPRPPAPPPAPPPPRPDSSWRPRLGAVVPLELQPDAADLILLRRLGRNEYRATICYGWSDAAAQLADAGRQRPHFWYFREEDVTPEQMRNLPAEALTILKHHKALVEISRRAGAYEYFPPLRGQAPLLDRVVRDWIVNQSLDAWIFSDAQGVHRHLERFPPRYPSVRAVRACALELGWIEPDPAVDGASDHDDGFDDDLGDDGLDEPAEG</sequence>
<feature type="region of interest" description="Disordered" evidence="1">
    <location>
        <begin position="163"/>
        <end position="186"/>
    </location>
</feature>
<dbReference type="Proteomes" id="UP000480684">
    <property type="component" value="Unassembled WGS sequence"/>
</dbReference>
<name>A0A7C9QXG8_9PROT</name>
<feature type="region of interest" description="Disordered" evidence="1">
    <location>
        <begin position="349"/>
        <end position="374"/>
    </location>
</feature>
<dbReference type="Pfam" id="PF05258">
    <property type="entry name" value="DciA"/>
    <property type="match status" value="1"/>
</dbReference>
<feature type="compositionally biased region" description="Polar residues" evidence="1">
    <location>
        <begin position="9"/>
        <end position="20"/>
    </location>
</feature>
<dbReference type="PANTHER" id="PTHR36456:SF1">
    <property type="entry name" value="UPF0232 PROTEIN SCO3875"/>
    <property type="match status" value="1"/>
</dbReference>
<dbReference type="AlphaFoldDB" id="A0A7C9QXG8"/>
<keyword evidence="3" id="KW-1185">Reference proteome</keyword>
<accession>A0A7C9QXG8</accession>
<proteinExistence type="predicted"/>
<dbReference type="RefSeq" id="WP_163681942.1">
    <property type="nucleotide sequence ID" value="NZ_JAAIYP010000042.1"/>
</dbReference>